<dbReference type="Proteomes" id="UP001515500">
    <property type="component" value="Chromosome 22"/>
</dbReference>
<gene>
    <name evidence="4" type="primary">LOC120252694</name>
</gene>
<evidence type="ECO:0000256" key="2">
    <source>
        <dbReference type="PROSITE-ProRule" id="PRU00708"/>
    </source>
</evidence>
<reference evidence="4" key="1">
    <citation type="submission" date="2025-08" db="UniProtKB">
        <authorList>
            <consortium name="RefSeq"/>
        </authorList>
    </citation>
    <scope>IDENTIFICATION</scope>
</reference>
<dbReference type="PROSITE" id="PS51375">
    <property type="entry name" value="PPR"/>
    <property type="match status" value="1"/>
</dbReference>
<dbReference type="GeneID" id="120252694"/>
<accession>A0AB40AR80</accession>
<evidence type="ECO:0000313" key="4">
    <source>
        <dbReference type="RefSeq" id="XP_039116746.1"/>
    </source>
</evidence>
<dbReference type="AlphaFoldDB" id="A0AB40AR80"/>
<dbReference type="InterPro" id="IPR002885">
    <property type="entry name" value="PPR_rpt"/>
</dbReference>
<evidence type="ECO:0000256" key="1">
    <source>
        <dbReference type="ARBA" id="ARBA00022737"/>
    </source>
</evidence>
<keyword evidence="3" id="KW-1185">Reference proteome</keyword>
<protein>
    <submittedName>
        <fullName evidence="4">Pentatricopeptide repeat-containing protein At1g25360-like</fullName>
    </submittedName>
</protein>
<evidence type="ECO:0000313" key="3">
    <source>
        <dbReference type="Proteomes" id="UP001515500"/>
    </source>
</evidence>
<keyword evidence="1" id="KW-0677">Repeat</keyword>
<feature type="repeat" description="PPR" evidence="2">
    <location>
        <begin position="112"/>
        <end position="148"/>
    </location>
</feature>
<dbReference type="InterPro" id="IPR046960">
    <property type="entry name" value="PPR_At4g14850-like_plant"/>
</dbReference>
<sequence length="162" mass="18727">MEAIHCIAPISSYLLLLIHDPFYPLSNRVGWNTKLCFFSKLCFREELKHATLSSVLSPKANKQIFSQLLKRGLRDSNIQAANSALSMMFMKSGCLYSARNLFCSTASCLKWTIFTWNTTLSQYRLRQHGHVLEAVMTFYQMLKAGFRPDKVIAERMQDVWDF</sequence>
<dbReference type="Gene3D" id="1.25.40.10">
    <property type="entry name" value="Tetratricopeptide repeat domain"/>
    <property type="match status" value="1"/>
</dbReference>
<dbReference type="PANTHER" id="PTHR47926">
    <property type="entry name" value="PENTATRICOPEPTIDE REPEAT-CONTAINING PROTEIN"/>
    <property type="match status" value="1"/>
</dbReference>
<dbReference type="InterPro" id="IPR011990">
    <property type="entry name" value="TPR-like_helical_dom_sf"/>
</dbReference>
<dbReference type="GO" id="GO:0009451">
    <property type="term" value="P:RNA modification"/>
    <property type="evidence" value="ECO:0007669"/>
    <property type="project" value="InterPro"/>
</dbReference>
<dbReference type="GO" id="GO:0003723">
    <property type="term" value="F:RNA binding"/>
    <property type="evidence" value="ECO:0007669"/>
    <property type="project" value="InterPro"/>
</dbReference>
<name>A0AB40AR80_DIOCR</name>
<organism evidence="3 4">
    <name type="scientific">Dioscorea cayennensis subsp. rotundata</name>
    <name type="common">White Guinea yam</name>
    <name type="synonym">Dioscorea rotundata</name>
    <dbReference type="NCBI Taxonomy" id="55577"/>
    <lineage>
        <taxon>Eukaryota</taxon>
        <taxon>Viridiplantae</taxon>
        <taxon>Streptophyta</taxon>
        <taxon>Embryophyta</taxon>
        <taxon>Tracheophyta</taxon>
        <taxon>Spermatophyta</taxon>
        <taxon>Magnoliopsida</taxon>
        <taxon>Liliopsida</taxon>
        <taxon>Dioscoreales</taxon>
        <taxon>Dioscoreaceae</taxon>
        <taxon>Dioscorea</taxon>
    </lineage>
</organism>
<proteinExistence type="predicted"/>
<dbReference type="RefSeq" id="XP_039116746.1">
    <property type="nucleotide sequence ID" value="XM_039260812.1"/>
</dbReference>